<dbReference type="CDD" id="cd11386">
    <property type="entry name" value="MCP_signal"/>
    <property type="match status" value="1"/>
</dbReference>
<name>A0ABQ4Q6N8_9BURK</name>
<keyword evidence="3" id="KW-0807">Transducer</keyword>
<dbReference type="RefSeq" id="WP_220809236.1">
    <property type="nucleotide sequence ID" value="NZ_BPMK01000012.1"/>
</dbReference>
<reference evidence="6 7" key="1">
    <citation type="journal article" date="2022" name="Int. J. Syst. Evol. Microbiol.">
        <title>Noviherbaspirillum aridicola sp. nov., isolated from an arid soil in Pakistan.</title>
        <authorList>
            <person name="Khan I.U."/>
            <person name="Saqib M."/>
            <person name="Amin A."/>
            <person name="Hussain F."/>
            <person name="Li L."/>
            <person name="Liu Y.H."/>
            <person name="Fang B.Z."/>
            <person name="Ahmed I."/>
            <person name="Li W.J."/>
        </authorList>
    </citation>
    <scope>NUCLEOTIDE SEQUENCE [LARGE SCALE GENOMIC DNA]</scope>
    <source>
        <strain evidence="6 7">NCCP-691</strain>
    </source>
</reference>
<dbReference type="EMBL" id="BPMK01000012">
    <property type="protein sequence ID" value="GIZ52818.1"/>
    <property type="molecule type" value="Genomic_DNA"/>
</dbReference>
<dbReference type="Gene3D" id="1.10.287.950">
    <property type="entry name" value="Methyl-accepting chemotaxis protein"/>
    <property type="match status" value="1"/>
</dbReference>
<dbReference type="InterPro" id="IPR047347">
    <property type="entry name" value="YvaQ-like_sensor"/>
</dbReference>
<dbReference type="InterPro" id="IPR004090">
    <property type="entry name" value="Chemotax_Me-accpt_rcpt"/>
</dbReference>
<dbReference type="SMART" id="SM00304">
    <property type="entry name" value="HAMP"/>
    <property type="match status" value="1"/>
</dbReference>
<evidence type="ECO:0000256" key="3">
    <source>
        <dbReference type="PROSITE-ProRule" id="PRU00284"/>
    </source>
</evidence>
<dbReference type="PROSITE" id="PS50885">
    <property type="entry name" value="HAMP"/>
    <property type="match status" value="1"/>
</dbReference>
<dbReference type="InterPro" id="IPR051310">
    <property type="entry name" value="MCP_chemotaxis"/>
</dbReference>
<evidence type="ECO:0000259" key="4">
    <source>
        <dbReference type="PROSITE" id="PS50111"/>
    </source>
</evidence>
<dbReference type="PROSITE" id="PS50111">
    <property type="entry name" value="CHEMOTAXIS_TRANSDUC_2"/>
    <property type="match status" value="1"/>
</dbReference>
<dbReference type="InterPro" id="IPR003660">
    <property type="entry name" value="HAMP_dom"/>
</dbReference>
<feature type="domain" description="Methyl-accepting transducer" evidence="4">
    <location>
        <begin position="266"/>
        <end position="495"/>
    </location>
</feature>
<protein>
    <submittedName>
        <fullName evidence="6">Methyl-accepting chemotaxis protein</fullName>
    </submittedName>
</protein>
<evidence type="ECO:0000256" key="1">
    <source>
        <dbReference type="ARBA" id="ARBA00022481"/>
    </source>
</evidence>
<accession>A0ABQ4Q6N8</accession>
<dbReference type="CDD" id="cd06225">
    <property type="entry name" value="HAMP"/>
    <property type="match status" value="1"/>
</dbReference>
<dbReference type="SUPFAM" id="SSF58104">
    <property type="entry name" value="Methyl-accepting chemotaxis protein (MCP) signaling domain"/>
    <property type="match status" value="1"/>
</dbReference>
<dbReference type="InterPro" id="IPR024478">
    <property type="entry name" value="HlyB_4HB_MCP"/>
</dbReference>
<feature type="domain" description="HAMP" evidence="5">
    <location>
        <begin position="209"/>
        <end position="261"/>
    </location>
</feature>
<evidence type="ECO:0000313" key="7">
    <source>
        <dbReference type="Proteomes" id="UP000887222"/>
    </source>
</evidence>
<dbReference type="Pfam" id="PF00015">
    <property type="entry name" value="MCPsignal"/>
    <property type="match status" value="1"/>
</dbReference>
<proteinExistence type="inferred from homology"/>
<dbReference type="Proteomes" id="UP000887222">
    <property type="component" value="Unassembled WGS sequence"/>
</dbReference>
<dbReference type="PANTHER" id="PTHR43531">
    <property type="entry name" value="PROTEIN ICFG"/>
    <property type="match status" value="1"/>
</dbReference>
<dbReference type="PANTHER" id="PTHR43531:SF14">
    <property type="entry name" value="METHYL-ACCEPTING CHEMOTAXIS PROTEIN I-RELATED"/>
    <property type="match status" value="1"/>
</dbReference>
<evidence type="ECO:0000256" key="2">
    <source>
        <dbReference type="ARBA" id="ARBA00029447"/>
    </source>
</evidence>
<comment type="similarity">
    <text evidence="2">Belongs to the methyl-accepting chemotaxis (MCP) protein family.</text>
</comment>
<organism evidence="6 7">
    <name type="scientific">Noviherbaspirillum aridicola</name>
    <dbReference type="NCBI Taxonomy" id="2849687"/>
    <lineage>
        <taxon>Bacteria</taxon>
        <taxon>Pseudomonadati</taxon>
        <taxon>Pseudomonadota</taxon>
        <taxon>Betaproteobacteria</taxon>
        <taxon>Burkholderiales</taxon>
        <taxon>Oxalobacteraceae</taxon>
        <taxon>Noviherbaspirillum</taxon>
    </lineage>
</organism>
<sequence>MKISDLKIGKRLAAGFGAVLALTGVVAVIGVTQLTSIDDATARMAEYERRKSLSLEWEKVIETNSVRTFAKAKSSSAEDQKYLDAAMTAASKRATEIQKELGTLISSEDGKRLFEAVVAQRTRYVTHRDGLFRLKEQGQDIDALVSQQLVPEMEAYVKSVADLTEYQDKLLTAAEKQAHEDFALGRNIVIGFSLLAIALGALLSWLLSRTVTVPLSAAVRHAEAVAAGDLTSEIRVESKDETGQLMQALKDMIESLQGLVGEVRTGTETITTASGEVAAGNLDLSSRTEQQASALEETASSMEELTSTVKQNAENARQANVLAASAAETAVKGGAVVSDVVETMSAINDSSKKIVDIISVIDGIAFQTNILALNAAVEAARAGEQGRGFAVVAAEVRTLAQRSASAAKEIKALIDDSVGKVQAGTTLVDEAGKTMSDVVASVKRVTDIISEISAASQEQTAGIEQINQAISQMDQVTQQNAALVEEASAAASSMQDQSAKLLQAVGAFKVRGAARAASAPAPVVHRPAPAAVRAPARAARALPVARTARPAMSGDWEEF</sequence>
<dbReference type="PRINTS" id="PR00260">
    <property type="entry name" value="CHEMTRNSDUCR"/>
</dbReference>
<dbReference type="Pfam" id="PF00672">
    <property type="entry name" value="HAMP"/>
    <property type="match status" value="1"/>
</dbReference>
<keyword evidence="1" id="KW-0488">Methylation</keyword>
<keyword evidence="7" id="KW-1185">Reference proteome</keyword>
<evidence type="ECO:0000313" key="6">
    <source>
        <dbReference type="EMBL" id="GIZ52818.1"/>
    </source>
</evidence>
<dbReference type="SMART" id="SM00283">
    <property type="entry name" value="MA"/>
    <property type="match status" value="1"/>
</dbReference>
<evidence type="ECO:0000259" key="5">
    <source>
        <dbReference type="PROSITE" id="PS50885"/>
    </source>
</evidence>
<dbReference type="Pfam" id="PF12729">
    <property type="entry name" value="4HB_MCP_1"/>
    <property type="match status" value="1"/>
</dbReference>
<dbReference type="CDD" id="cd19411">
    <property type="entry name" value="MCP2201-like_sensor"/>
    <property type="match status" value="1"/>
</dbReference>
<comment type="caution">
    <text evidence="6">The sequence shown here is derived from an EMBL/GenBank/DDBJ whole genome shotgun (WGS) entry which is preliminary data.</text>
</comment>
<gene>
    <name evidence="6" type="primary">cheM</name>
    <name evidence="6" type="ORF">NCCP691_28320</name>
</gene>
<dbReference type="InterPro" id="IPR004089">
    <property type="entry name" value="MCPsignal_dom"/>
</dbReference>